<keyword evidence="11" id="KW-0560">Oxidoreductase</keyword>
<dbReference type="InterPro" id="IPR006066">
    <property type="entry name" value="NO2/SO3_Rdtase_FeS/sirohaem_BS"/>
</dbReference>
<comment type="catalytic activity">
    <reaction evidence="15">
        <text>hydrogen sulfide + 3 NADP(+) + 3 H2O = sulfite + 3 NADPH + 4 H(+)</text>
        <dbReference type="Rhea" id="RHEA:13801"/>
        <dbReference type="ChEBI" id="CHEBI:15377"/>
        <dbReference type="ChEBI" id="CHEBI:15378"/>
        <dbReference type="ChEBI" id="CHEBI:17359"/>
        <dbReference type="ChEBI" id="CHEBI:29919"/>
        <dbReference type="ChEBI" id="CHEBI:57783"/>
        <dbReference type="ChEBI" id="CHEBI:58349"/>
        <dbReference type="EC" id="1.8.1.2"/>
    </reaction>
</comment>
<dbReference type="FunFam" id="3.40.50.920:FF:000007">
    <property type="entry name" value="Pyruvate:ferredoxin (Flavodoxin) oxidoreductase"/>
    <property type="match status" value="1"/>
</dbReference>
<dbReference type="InterPro" id="IPR045169">
    <property type="entry name" value="NO2/SO3_Rdtase_4Fe4S_prot"/>
</dbReference>
<dbReference type="Pfam" id="PF03460">
    <property type="entry name" value="NIR_SIR_ferr"/>
    <property type="match status" value="2"/>
</dbReference>
<evidence type="ECO:0000313" key="17">
    <source>
        <dbReference type="EMBL" id="ORY98111.1"/>
    </source>
</evidence>
<dbReference type="STRING" id="13706.A0A1X2HGQ6"/>
<dbReference type="InterPro" id="IPR045854">
    <property type="entry name" value="NO2/SO3_Rdtase_4Fe4S_sf"/>
</dbReference>
<evidence type="ECO:0000256" key="14">
    <source>
        <dbReference type="ARBA" id="ARBA00023192"/>
    </source>
</evidence>
<reference evidence="17 18" key="1">
    <citation type="submission" date="2016-07" db="EMBL/GenBank/DDBJ databases">
        <title>Pervasive Adenine N6-methylation of Active Genes in Fungi.</title>
        <authorList>
            <consortium name="DOE Joint Genome Institute"/>
            <person name="Mondo S.J."/>
            <person name="Dannebaum R.O."/>
            <person name="Kuo R.C."/>
            <person name="Labutti K."/>
            <person name="Haridas S."/>
            <person name="Kuo A."/>
            <person name="Salamov A."/>
            <person name="Ahrendt S.R."/>
            <person name="Lipzen A."/>
            <person name="Sullivan W."/>
            <person name="Andreopoulos W.B."/>
            <person name="Clum A."/>
            <person name="Lindquist E."/>
            <person name="Daum C."/>
            <person name="Ramamoorthy G.K."/>
            <person name="Gryganskyi A."/>
            <person name="Culley D."/>
            <person name="Magnuson J.K."/>
            <person name="James T.Y."/>
            <person name="O'Malley M.A."/>
            <person name="Stajich J.E."/>
            <person name="Spatafora J.W."/>
            <person name="Visel A."/>
            <person name="Grigoriev I.V."/>
        </authorList>
    </citation>
    <scope>NUCLEOTIDE SEQUENCE [LARGE SCALE GENOMIC DNA]</scope>
    <source>
        <strain evidence="17 18">NRRL 2496</strain>
    </source>
</reference>
<dbReference type="Pfam" id="PF01077">
    <property type="entry name" value="NIR_SIR"/>
    <property type="match status" value="1"/>
</dbReference>
<evidence type="ECO:0000256" key="6">
    <source>
        <dbReference type="ARBA" id="ARBA00022485"/>
    </source>
</evidence>
<dbReference type="GO" id="GO:0050311">
    <property type="term" value="F:sulfite reductase (ferredoxin) activity"/>
    <property type="evidence" value="ECO:0007669"/>
    <property type="project" value="TreeGrafter"/>
</dbReference>
<evidence type="ECO:0000256" key="5">
    <source>
        <dbReference type="ARBA" id="ARBA00012604"/>
    </source>
</evidence>
<dbReference type="InterPro" id="IPR009014">
    <property type="entry name" value="Transketo_C/PFOR_II"/>
</dbReference>
<keyword evidence="7" id="KW-0028">Amino-acid biosynthesis</keyword>
<keyword evidence="10" id="KW-0521">NADP</keyword>
<evidence type="ECO:0000256" key="7">
    <source>
        <dbReference type="ARBA" id="ARBA00022605"/>
    </source>
</evidence>
<evidence type="ECO:0000256" key="15">
    <source>
        <dbReference type="ARBA" id="ARBA00052219"/>
    </source>
</evidence>
<dbReference type="SUPFAM" id="SSF52922">
    <property type="entry name" value="TK C-terminal domain-like"/>
    <property type="match status" value="1"/>
</dbReference>
<dbReference type="SUPFAM" id="SSF52518">
    <property type="entry name" value="Thiamin diphosphate-binding fold (THDP-binding)"/>
    <property type="match status" value="2"/>
</dbReference>
<dbReference type="NCBIfam" id="NF010029">
    <property type="entry name" value="PRK13504.1"/>
    <property type="match status" value="1"/>
</dbReference>
<accession>A0A1X2HGQ6</accession>
<dbReference type="Gene3D" id="3.40.50.360">
    <property type="match status" value="1"/>
</dbReference>
<dbReference type="FunFam" id="3.30.413.10:FF:000003">
    <property type="entry name" value="Sulfite reductase [NADPH] hemoprotein beta-component"/>
    <property type="match status" value="1"/>
</dbReference>
<dbReference type="Gene3D" id="3.40.50.970">
    <property type="match status" value="2"/>
</dbReference>
<dbReference type="InterPro" id="IPR029039">
    <property type="entry name" value="Flavoprotein-like_sf"/>
</dbReference>
<keyword evidence="18" id="KW-1185">Reference proteome</keyword>
<keyword evidence="9" id="KW-0479">Metal-binding</keyword>
<keyword evidence="8" id="KW-0349">Heme</keyword>
<dbReference type="Gene3D" id="3.40.50.920">
    <property type="match status" value="1"/>
</dbReference>
<comment type="pathway">
    <text evidence="3">Sulfur metabolism; hydrogen sulfide biosynthesis; hydrogen sulfide from sulfite (NADPH route): step 1/1.</text>
</comment>
<keyword evidence="12" id="KW-0408">Iron</keyword>
<dbReference type="PANTHER" id="PTHR11493">
    <property type="entry name" value="SULFITE REDUCTASE [NADPH] SUBUNIT BETA-RELATED"/>
    <property type="match status" value="1"/>
</dbReference>
<sequence>MASTENVDAVPQLEGLVQTEQLASSALITAIPRLFQLASARSASVVNVSADQRPDAFADIAKVMAVSQSGLGLFVSSSPQEARDLAVIAQAAALKSNTSFIHFYDGKEPVDFTTDLETLRSLVADEELVSYKQKADTAAPASAYLQYKQQQEEQPVDVAAAIRESFAGFAAATGRKYSAFGYAGDANAEHVVVAMGSAAAVAEKNLPAKAGLVTVRVYRPFAAADFFEVVPKSTKRLAVLEPQDFTATWNPVFLEIAAAYQVAQDESVDIISVQYGASVEGATIKSVFENLGQADVPRRFVVGATKPDTAVKTEQQEPVETPYVKLLDQVFQDRLDIANAVNSASVWSPDAANPEKSTPEYGYGKLIHNIQERARFIDAVEKAVQDTKLTGEAHKALTNWLLLAKSTKHQPQQTNSAADAVVQALEAEVNTLPAAKSLLAKQALLRSKSNWLIGSDSWAYDLGQSGIHHVITSGENVNLLIVDTTSYSNPVDRENRKKDIGLYAMNYGNVYVASVAIFASYTGVLHALLEADAYNGPSIVLAYLPQAEERIPLNTLKETKVCVDNGSWPLYRWNPALEAEGKECFSLDSQRIKRDLEAFLKRENHLSNLVRENPDIANSLVSSLESDVQKRHAEMKQKARDDYAKLLAGLSGGANGPPLTVLFGSDNGNAEGLAKKVAARAKSRGLKVKLMAMDDYSDLQDLAGETNVVFIVSTAGQGEMPSNSREFWKALNGMIVGDINLAEMRYAIFGLGDSHYWPREEDAIFYNRPGKQLDAKLETLGATRLLELGLGDDQDADGYETGFSAWQPELWKALGVKDAGADDDVPKLTDDQMKIDSNFLRGTIAQDLQDESTGAISEINGKLLKFHGSYGQDDRDIREERKKQGLEKAYSFMIRVRMPGGVATPEQWLAMDELADTYANGHIKMTTRQAFQLHGILKKNLRSTIRGINHCLLSTLAACGDVNRNIMVTPVTEIPEIHAQVQAFADEMMPHLAPQTSAYHEIWLADELVAGNAVQDFEPLYGPTYLPRKFKIVIAVPPQNDVDVYAHDLGFIAIVQDKKVVGYNVTVGGGMGMTHGNKKTYPRPASMLGFIKPEDAIEVAKAVMTTQRDYGDRTNRKHARFKYTIDDHGLDFIKSEVEKRSGVTFQEAAQFEFTDNADRYGWIKGVGDKWHFGMYIENGKVKDWPDFPAKTGLRELAKWHKGEFRLTPNQHLLIANVPEADLEKTKAHLAKYKMDNIQFTGLRLNAMACVALPTCGLAMAESERYLPTLVGHLESAIEEAGLRDDAITIRMTGCPNGCARPYLAEIAFVGKAPGAYNVYLGGGHKGERLNKLFKESLKEDEILNEVKPIIKRYALERNQGEPFGDWVIRAGYVKKTITGLDFHEL</sequence>
<dbReference type="Proteomes" id="UP000242180">
    <property type="component" value="Unassembled WGS sequence"/>
</dbReference>
<dbReference type="GO" id="GO:0004783">
    <property type="term" value="F:sulfite reductase (NADPH) activity"/>
    <property type="evidence" value="ECO:0007669"/>
    <property type="project" value="UniProtKB-EC"/>
</dbReference>
<dbReference type="OrthoDB" id="1688044at2759"/>
<dbReference type="SUPFAM" id="SSF52218">
    <property type="entry name" value="Flavoproteins"/>
    <property type="match status" value="1"/>
</dbReference>
<dbReference type="SUPFAM" id="SSF55124">
    <property type="entry name" value="Nitrite/Sulfite reductase N-terminal domain-like"/>
    <property type="match status" value="2"/>
</dbReference>
<evidence type="ECO:0000256" key="3">
    <source>
        <dbReference type="ARBA" id="ARBA00004774"/>
    </source>
</evidence>
<dbReference type="GO" id="GO:0000103">
    <property type="term" value="P:sulfate assimilation"/>
    <property type="evidence" value="ECO:0007669"/>
    <property type="project" value="EnsemblFungi"/>
</dbReference>
<dbReference type="InterPro" id="IPR011786">
    <property type="entry name" value="CysI"/>
</dbReference>
<dbReference type="PROSITE" id="PS00365">
    <property type="entry name" value="NIR_SIR"/>
    <property type="match status" value="1"/>
</dbReference>
<keyword evidence="13" id="KW-0411">Iron-sulfur</keyword>
<dbReference type="NCBIfam" id="TIGR02041">
    <property type="entry name" value="CysI"/>
    <property type="match status" value="1"/>
</dbReference>
<evidence type="ECO:0000256" key="12">
    <source>
        <dbReference type="ARBA" id="ARBA00023004"/>
    </source>
</evidence>
<evidence type="ECO:0000256" key="8">
    <source>
        <dbReference type="ARBA" id="ARBA00022617"/>
    </source>
</evidence>
<keyword evidence="14" id="KW-0198">Cysteine biosynthesis</keyword>
<dbReference type="Gene3D" id="3.30.413.10">
    <property type="entry name" value="Sulfite Reductase Hemoprotein, domain 1"/>
    <property type="match status" value="2"/>
</dbReference>
<evidence type="ECO:0000256" key="1">
    <source>
        <dbReference type="ARBA" id="ARBA00001929"/>
    </source>
</evidence>
<dbReference type="InParanoid" id="A0A1X2HGQ6"/>
<evidence type="ECO:0000256" key="9">
    <source>
        <dbReference type="ARBA" id="ARBA00022723"/>
    </source>
</evidence>
<dbReference type="InterPro" id="IPR005117">
    <property type="entry name" value="NiRdtase/SiRdtase_haem-b_fer"/>
</dbReference>
<evidence type="ECO:0000256" key="4">
    <source>
        <dbReference type="ARBA" id="ARBA00010429"/>
    </source>
</evidence>
<comment type="similarity">
    <text evidence="4">Belongs to the nitrite and sulfite reductase 4Fe-4S domain family.</text>
</comment>
<dbReference type="Pfam" id="PF01855">
    <property type="entry name" value="POR_N"/>
    <property type="match status" value="1"/>
</dbReference>
<evidence type="ECO:0000256" key="10">
    <source>
        <dbReference type="ARBA" id="ARBA00022857"/>
    </source>
</evidence>
<dbReference type="InterPro" id="IPR001094">
    <property type="entry name" value="Flavdoxin-like"/>
</dbReference>
<dbReference type="PRINTS" id="PR00369">
    <property type="entry name" value="FLAVODOXIN"/>
</dbReference>
<name>A0A1X2HGQ6_SYNRA</name>
<dbReference type="GO" id="GO:0020037">
    <property type="term" value="F:heme binding"/>
    <property type="evidence" value="ECO:0007669"/>
    <property type="project" value="InterPro"/>
</dbReference>
<evidence type="ECO:0000256" key="11">
    <source>
        <dbReference type="ARBA" id="ARBA00023002"/>
    </source>
</evidence>
<dbReference type="InterPro" id="IPR036136">
    <property type="entry name" value="Nit/Sulf_reduc_fer-like_dom_sf"/>
</dbReference>
<dbReference type="PANTHER" id="PTHR11493:SF47">
    <property type="entry name" value="SULFITE REDUCTASE [NADPH] SUBUNIT BETA"/>
    <property type="match status" value="1"/>
</dbReference>
<dbReference type="GO" id="GO:0019344">
    <property type="term" value="P:cysteine biosynthetic process"/>
    <property type="evidence" value="ECO:0007669"/>
    <property type="project" value="UniProtKB-KW"/>
</dbReference>
<dbReference type="Pfam" id="PF00258">
    <property type="entry name" value="Flavodoxin_1"/>
    <property type="match status" value="1"/>
</dbReference>
<evidence type="ECO:0000256" key="2">
    <source>
        <dbReference type="ARBA" id="ARBA00001966"/>
    </source>
</evidence>
<dbReference type="GO" id="GO:0009337">
    <property type="term" value="C:sulfite reductase complex (NADPH)"/>
    <property type="evidence" value="ECO:0007669"/>
    <property type="project" value="EnsemblFungi"/>
</dbReference>
<dbReference type="InterPro" id="IPR029061">
    <property type="entry name" value="THDP-binding"/>
</dbReference>
<comment type="cofactor">
    <cofactor evidence="1">
        <name>siroheme</name>
        <dbReference type="ChEBI" id="CHEBI:60052"/>
    </cofactor>
</comment>
<dbReference type="GO" id="GO:0050661">
    <property type="term" value="F:NADP binding"/>
    <property type="evidence" value="ECO:0007669"/>
    <property type="project" value="InterPro"/>
</dbReference>
<dbReference type="GO" id="GO:0010181">
    <property type="term" value="F:FMN binding"/>
    <property type="evidence" value="ECO:0007669"/>
    <property type="project" value="InterPro"/>
</dbReference>
<dbReference type="OMA" id="YGSYTQV"/>
<dbReference type="SUPFAM" id="SSF56014">
    <property type="entry name" value="Nitrite and sulphite reductase 4Fe-4S domain-like"/>
    <property type="match status" value="2"/>
</dbReference>
<proteinExistence type="inferred from homology"/>
<dbReference type="GO" id="GO:0046872">
    <property type="term" value="F:metal ion binding"/>
    <property type="evidence" value="ECO:0007669"/>
    <property type="project" value="UniProtKB-KW"/>
</dbReference>
<dbReference type="FunFam" id="3.40.50.360:FF:000016">
    <property type="entry name" value="Sulfite reductase subunit beta"/>
    <property type="match status" value="1"/>
</dbReference>
<dbReference type="PROSITE" id="PS50902">
    <property type="entry name" value="FLAVODOXIN_LIKE"/>
    <property type="match status" value="1"/>
</dbReference>
<organism evidence="17 18">
    <name type="scientific">Syncephalastrum racemosum</name>
    <name type="common">Filamentous fungus</name>
    <dbReference type="NCBI Taxonomy" id="13706"/>
    <lineage>
        <taxon>Eukaryota</taxon>
        <taxon>Fungi</taxon>
        <taxon>Fungi incertae sedis</taxon>
        <taxon>Mucoromycota</taxon>
        <taxon>Mucoromycotina</taxon>
        <taxon>Mucoromycetes</taxon>
        <taxon>Mucorales</taxon>
        <taxon>Syncephalastraceae</taxon>
        <taxon>Syncephalastrum</taxon>
    </lineage>
</organism>
<dbReference type="FunFam" id="3.30.413.10:FF:000004">
    <property type="entry name" value="Sulfite reductase [NADPH] hemoprotein beta-component"/>
    <property type="match status" value="1"/>
</dbReference>
<dbReference type="EC" id="1.8.1.2" evidence="5"/>
<evidence type="ECO:0000259" key="16">
    <source>
        <dbReference type="PROSITE" id="PS50902"/>
    </source>
</evidence>
<dbReference type="FunCoup" id="A0A1X2HGQ6">
    <property type="interactions" value="24"/>
</dbReference>
<dbReference type="GO" id="GO:0051539">
    <property type="term" value="F:4 iron, 4 sulfur cluster binding"/>
    <property type="evidence" value="ECO:0007669"/>
    <property type="project" value="UniProtKB-KW"/>
</dbReference>
<dbReference type="InterPro" id="IPR002880">
    <property type="entry name" value="Pyrv_Fd/Flavodoxin_OxRdtase_N"/>
</dbReference>
<keyword evidence="6" id="KW-0004">4Fe-4S</keyword>
<gene>
    <name evidence="17" type="ORF">BCR43DRAFT_490888</name>
</gene>
<dbReference type="InterPro" id="IPR006067">
    <property type="entry name" value="NO2/SO3_Rdtase_4Fe4S_dom"/>
</dbReference>
<dbReference type="InterPro" id="IPR008254">
    <property type="entry name" value="Flavodoxin/NO_synth"/>
</dbReference>
<comment type="caution">
    <text evidence="17">The sequence shown here is derived from an EMBL/GenBank/DDBJ whole genome shotgun (WGS) entry which is preliminary data.</text>
</comment>
<comment type="cofactor">
    <cofactor evidence="2">
        <name>[4Fe-4S] cluster</name>
        <dbReference type="ChEBI" id="CHEBI:49883"/>
    </cofactor>
</comment>
<dbReference type="EMBL" id="MCGN01000004">
    <property type="protein sequence ID" value="ORY98111.1"/>
    <property type="molecule type" value="Genomic_DNA"/>
</dbReference>
<evidence type="ECO:0000256" key="13">
    <source>
        <dbReference type="ARBA" id="ARBA00023014"/>
    </source>
</evidence>
<evidence type="ECO:0000313" key="18">
    <source>
        <dbReference type="Proteomes" id="UP000242180"/>
    </source>
</evidence>
<feature type="domain" description="Flavodoxin-like" evidence="16">
    <location>
        <begin position="659"/>
        <end position="811"/>
    </location>
</feature>
<dbReference type="HAMAP" id="MF_01540">
    <property type="entry name" value="CysI"/>
    <property type="match status" value="1"/>
</dbReference>
<protein>
    <recommendedName>
        <fullName evidence="5">assimilatory sulfite reductase (NADPH)</fullName>
        <ecNumber evidence="5">1.8.1.2</ecNumber>
    </recommendedName>
</protein>
<dbReference type="PRINTS" id="PR00397">
    <property type="entry name" value="SIROHAEM"/>
</dbReference>